<keyword evidence="6" id="KW-0131">Cell cycle</keyword>
<dbReference type="PROSITE" id="PS50005">
    <property type="entry name" value="TPR"/>
    <property type="match status" value="4"/>
</dbReference>
<feature type="repeat" description="TPR" evidence="7">
    <location>
        <begin position="319"/>
        <end position="352"/>
    </location>
</feature>
<feature type="repeat" description="TPR" evidence="7">
    <location>
        <begin position="421"/>
        <end position="454"/>
    </location>
</feature>
<dbReference type="Pfam" id="PF04049">
    <property type="entry name" value="ANAPC8"/>
    <property type="match status" value="1"/>
</dbReference>
<keyword evidence="1" id="KW-0132">Cell division</keyword>
<dbReference type="GO" id="GO:0031145">
    <property type="term" value="P:anaphase-promoting complex-dependent catabolic process"/>
    <property type="evidence" value="ECO:0007669"/>
    <property type="project" value="TreeGrafter"/>
</dbReference>
<dbReference type="InterPro" id="IPR011990">
    <property type="entry name" value="TPR-like_helical_dom_sf"/>
</dbReference>
<feature type="repeat" description="TPR" evidence="7">
    <location>
        <begin position="387"/>
        <end position="420"/>
    </location>
</feature>
<dbReference type="PANTHER" id="PTHR12558:SF10">
    <property type="entry name" value="CELL DIVISION CYCLE PROTEIN 23 HOMOLOG"/>
    <property type="match status" value="1"/>
</dbReference>
<evidence type="ECO:0000313" key="9">
    <source>
        <dbReference type="EMBL" id="CAH0392380.1"/>
    </source>
</evidence>
<feature type="domain" description="Cdc23" evidence="8">
    <location>
        <begin position="20"/>
        <end position="258"/>
    </location>
</feature>
<dbReference type="InterPro" id="IPR019734">
    <property type="entry name" value="TPR_rpt"/>
</dbReference>
<accession>A0A9P0AJ37</accession>
<feature type="repeat" description="TPR" evidence="7">
    <location>
        <begin position="353"/>
        <end position="386"/>
    </location>
</feature>
<dbReference type="SMART" id="SM00028">
    <property type="entry name" value="TPR"/>
    <property type="match status" value="6"/>
</dbReference>
<keyword evidence="4" id="KW-0833">Ubl conjugation pathway</keyword>
<evidence type="ECO:0000256" key="6">
    <source>
        <dbReference type="ARBA" id="ARBA00023306"/>
    </source>
</evidence>
<dbReference type="InterPro" id="IPR007192">
    <property type="entry name" value="APC8"/>
</dbReference>
<dbReference type="AlphaFoldDB" id="A0A9P0AJ37"/>
<dbReference type="PANTHER" id="PTHR12558">
    <property type="entry name" value="CELL DIVISION CYCLE 16,23,27"/>
    <property type="match status" value="1"/>
</dbReference>
<protein>
    <recommendedName>
        <fullName evidence="8">Cdc23 domain-containing protein</fullName>
    </recommendedName>
</protein>
<evidence type="ECO:0000256" key="2">
    <source>
        <dbReference type="ARBA" id="ARBA00022737"/>
    </source>
</evidence>
<dbReference type="GO" id="GO:0045842">
    <property type="term" value="P:positive regulation of mitotic metaphase/anaphase transition"/>
    <property type="evidence" value="ECO:0007669"/>
    <property type="project" value="TreeGrafter"/>
</dbReference>
<dbReference type="KEGG" id="btab:109042919"/>
<dbReference type="Pfam" id="PF13181">
    <property type="entry name" value="TPR_8"/>
    <property type="match status" value="2"/>
</dbReference>
<dbReference type="GO" id="GO:0051301">
    <property type="term" value="P:cell division"/>
    <property type="evidence" value="ECO:0007669"/>
    <property type="project" value="UniProtKB-KW"/>
</dbReference>
<keyword evidence="2" id="KW-0677">Repeat</keyword>
<name>A0A9P0AJ37_BEMTA</name>
<evidence type="ECO:0000256" key="4">
    <source>
        <dbReference type="ARBA" id="ARBA00022786"/>
    </source>
</evidence>
<evidence type="ECO:0000259" key="8">
    <source>
        <dbReference type="Pfam" id="PF04049"/>
    </source>
</evidence>
<keyword evidence="3" id="KW-0498">Mitosis</keyword>
<dbReference type="GO" id="GO:0016567">
    <property type="term" value="P:protein ubiquitination"/>
    <property type="evidence" value="ECO:0007669"/>
    <property type="project" value="TreeGrafter"/>
</dbReference>
<evidence type="ECO:0000256" key="1">
    <source>
        <dbReference type="ARBA" id="ARBA00022618"/>
    </source>
</evidence>
<dbReference type="Pfam" id="PF13174">
    <property type="entry name" value="TPR_6"/>
    <property type="match status" value="1"/>
</dbReference>
<dbReference type="Gene3D" id="1.25.40.10">
    <property type="entry name" value="Tetratricopeptide repeat domain"/>
    <property type="match status" value="2"/>
</dbReference>
<reference evidence="9" key="1">
    <citation type="submission" date="2021-12" db="EMBL/GenBank/DDBJ databases">
        <authorList>
            <person name="King R."/>
        </authorList>
    </citation>
    <scope>NUCLEOTIDE SEQUENCE</scope>
</reference>
<evidence type="ECO:0000256" key="5">
    <source>
        <dbReference type="ARBA" id="ARBA00022803"/>
    </source>
</evidence>
<dbReference type="Proteomes" id="UP001152759">
    <property type="component" value="Chromosome 6"/>
</dbReference>
<keyword evidence="5 7" id="KW-0802">TPR repeat</keyword>
<evidence type="ECO:0000256" key="3">
    <source>
        <dbReference type="ARBA" id="ARBA00022776"/>
    </source>
</evidence>
<proteinExistence type="predicted"/>
<dbReference type="OrthoDB" id="10262026at2759"/>
<dbReference type="SUPFAM" id="SSF48452">
    <property type="entry name" value="TPR-like"/>
    <property type="match status" value="2"/>
</dbReference>
<evidence type="ECO:0000313" key="10">
    <source>
        <dbReference type="Proteomes" id="UP001152759"/>
    </source>
</evidence>
<organism evidence="9 10">
    <name type="scientific">Bemisia tabaci</name>
    <name type="common">Sweetpotato whitefly</name>
    <name type="synonym">Aleurodes tabaci</name>
    <dbReference type="NCBI Taxonomy" id="7038"/>
    <lineage>
        <taxon>Eukaryota</taxon>
        <taxon>Metazoa</taxon>
        <taxon>Ecdysozoa</taxon>
        <taxon>Arthropoda</taxon>
        <taxon>Hexapoda</taxon>
        <taxon>Insecta</taxon>
        <taxon>Pterygota</taxon>
        <taxon>Neoptera</taxon>
        <taxon>Paraneoptera</taxon>
        <taxon>Hemiptera</taxon>
        <taxon>Sternorrhyncha</taxon>
        <taxon>Aleyrodoidea</taxon>
        <taxon>Aleyrodidae</taxon>
        <taxon>Aleyrodinae</taxon>
        <taxon>Bemisia</taxon>
    </lineage>
</organism>
<gene>
    <name evidence="9" type="ORF">BEMITA_LOCUS10906</name>
</gene>
<sequence>MLKFENSNMGEVFMKYDKKEIKESLIKAMFECSKRGLLQSMKWLGELSSSLGDIPVDCSNQATAGLPQFGTSECDTYYLAKCYFDLKEYDRCAYFTKKSNLPYSKFLHYFSKYLSYEKKKLDNMSESSQSPDPKLQQHLFTLYTKLKSEYCANSLDGYGLYLYGVVLKKLDLGKDALTVLVEAVHKEPMHWGGWMELEPLITDSTKLKSLSLPDHWMTQLFTAHALLEQQLTDRALEIYAELEAVYFPNNPYIISQIAVGYHNKRDVVTAIETFSKLNKQDPYRLDNLDTFSNLLYVKQLRTELSYLAHHAAEVDKYRIETCCIIGNYYSLRSDHHKSVLYFQRALKLNPQYLSAWTLMGHEFMEMKNTNAAIQSYRQAIEVNRRDYRAWYGLGQTYEIIRMYFFSLYYYKQAQQLRPNDSRMLIALGEAYDKLDKVKEAIKCFARARSLGDAEGIAILQLGKLYEKLGDVEQAVKVLKVYVTENESSANDECFSAGLSYAYKYLANYYMKNSQLDNAYIFAQKCLNHEETKEEGKALLKTIAQKRGQEDEGEMQIVEGDEGNESFERFRAKLADVTPMYLSFTPPDNQS</sequence>
<keyword evidence="10" id="KW-1185">Reference proteome</keyword>
<dbReference type="Pfam" id="PF13414">
    <property type="entry name" value="TPR_11"/>
    <property type="match status" value="1"/>
</dbReference>
<dbReference type="GO" id="GO:0005680">
    <property type="term" value="C:anaphase-promoting complex"/>
    <property type="evidence" value="ECO:0007669"/>
    <property type="project" value="InterPro"/>
</dbReference>
<dbReference type="EMBL" id="OU963867">
    <property type="protein sequence ID" value="CAH0392380.1"/>
    <property type="molecule type" value="Genomic_DNA"/>
</dbReference>
<evidence type="ECO:0000256" key="7">
    <source>
        <dbReference type="PROSITE-ProRule" id="PRU00339"/>
    </source>
</evidence>